<dbReference type="Proteomes" id="UP000193642">
    <property type="component" value="Unassembled WGS sequence"/>
</dbReference>
<dbReference type="InterPro" id="IPR035959">
    <property type="entry name" value="RutC-like_sf"/>
</dbReference>
<dbReference type="Gene3D" id="3.30.1330.40">
    <property type="entry name" value="RutC-like"/>
    <property type="match status" value="1"/>
</dbReference>
<evidence type="ECO:0000313" key="2">
    <source>
        <dbReference type="Proteomes" id="UP000193642"/>
    </source>
</evidence>
<dbReference type="SUPFAM" id="SSF55298">
    <property type="entry name" value="YjgF-like"/>
    <property type="match status" value="1"/>
</dbReference>
<reference evidence="1 2" key="1">
    <citation type="submission" date="2016-07" db="EMBL/GenBank/DDBJ databases">
        <title>Pervasive Adenine N6-methylation of Active Genes in Fungi.</title>
        <authorList>
            <consortium name="DOE Joint Genome Institute"/>
            <person name="Mondo S.J."/>
            <person name="Dannebaum R.O."/>
            <person name="Kuo R.C."/>
            <person name="Labutti K."/>
            <person name="Haridas S."/>
            <person name="Kuo A."/>
            <person name="Salamov A."/>
            <person name="Ahrendt S.R."/>
            <person name="Lipzen A."/>
            <person name="Sullivan W."/>
            <person name="Andreopoulos W.B."/>
            <person name="Clum A."/>
            <person name="Lindquist E."/>
            <person name="Daum C."/>
            <person name="Ramamoorthy G.K."/>
            <person name="Gryganskyi A."/>
            <person name="Culley D."/>
            <person name="Magnuson J.K."/>
            <person name="James T.Y."/>
            <person name="O'Malley M.A."/>
            <person name="Stajich J.E."/>
            <person name="Spatafora J.W."/>
            <person name="Visel A."/>
            <person name="Grigoriev I.V."/>
        </authorList>
    </citation>
    <scope>NUCLEOTIDE SEQUENCE [LARGE SCALE GENOMIC DNA]</scope>
    <source>
        <strain evidence="1 2">JEL800</strain>
    </source>
</reference>
<dbReference type="PANTHER" id="PTHR11803:SF39">
    <property type="entry name" value="2-IMINOBUTANOATE_2-IMINOPROPANOATE DEAMINASE"/>
    <property type="match status" value="1"/>
</dbReference>
<dbReference type="AlphaFoldDB" id="A0A1Y2C262"/>
<dbReference type="OrthoDB" id="309640at2759"/>
<proteinExistence type="predicted"/>
<protein>
    <submittedName>
        <fullName evidence="1">Endoribonuclease L-PSP</fullName>
    </submittedName>
</protein>
<gene>
    <name evidence="1" type="ORF">BCR33DRAFT_719077</name>
</gene>
<dbReference type="InterPro" id="IPR006175">
    <property type="entry name" value="YjgF/YER057c/UK114"/>
</dbReference>
<dbReference type="CDD" id="cd00448">
    <property type="entry name" value="YjgF_YER057c_UK114_family"/>
    <property type="match status" value="1"/>
</dbReference>
<accession>A0A1Y2C262</accession>
<evidence type="ECO:0000313" key="1">
    <source>
        <dbReference type="EMBL" id="ORY40974.1"/>
    </source>
</evidence>
<organism evidence="1 2">
    <name type="scientific">Rhizoclosmatium globosum</name>
    <dbReference type="NCBI Taxonomy" id="329046"/>
    <lineage>
        <taxon>Eukaryota</taxon>
        <taxon>Fungi</taxon>
        <taxon>Fungi incertae sedis</taxon>
        <taxon>Chytridiomycota</taxon>
        <taxon>Chytridiomycota incertae sedis</taxon>
        <taxon>Chytridiomycetes</taxon>
        <taxon>Chytridiales</taxon>
        <taxon>Chytriomycetaceae</taxon>
        <taxon>Rhizoclosmatium</taxon>
    </lineage>
</organism>
<dbReference type="PANTHER" id="PTHR11803">
    <property type="entry name" value="2-IMINOBUTANOATE/2-IMINOPROPANOATE DEAMINASE RIDA"/>
    <property type="match status" value="1"/>
</dbReference>
<name>A0A1Y2C262_9FUNG</name>
<dbReference type="EMBL" id="MCGO01000033">
    <property type="protein sequence ID" value="ORY40974.1"/>
    <property type="molecule type" value="Genomic_DNA"/>
</dbReference>
<comment type="caution">
    <text evidence="1">The sequence shown here is derived from an EMBL/GenBank/DDBJ whole genome shotgun (WGS) entry which is preliminary data.</text>
</comment>
<keyword evidence="2" id="KW-1185">Reference proteome</keyword>
<sequence length="132" mass="14348">MANLEHRNVFQHKLPFSHIVLDGDYAHVSGQLAQDPATGQLKAGSAEFETTRCMEQLAAILKSADLTLANVTRVNLYITNLADFEEINRAYTKFFPDGKFPARTCVAVAALLGGTCIEIEATARLPGGKVKL</sequence>
<dbReference type="STRING" id="329046.A0A1Y2C262"/>
<dbReference type="GO" id="GO:0005829">
    <property type="term" value="C:cytosol"/>
    <property type="evidence" value="ECO:0007669"/>
    <property type="project" value="TreeGrafter"/>
</dbReference>
<dbReference type="Pfam" id="PF01042">
    <property type="entry name" value="Ribonuc_L-PSP"/>
    <property type="match status" value="1"/>
</dbReference>
<dbReference type="GO" id="GO:0019239">
    <property type="term" value="F:deaminase activity"/>
    <property type="evidence" value="ECO:0007669"/>
    <property type="project" value="TreeGrafter"/>
</dbReference>